<dbReference type="Proteomes" id="UP000695562">
    <property type="component" value="Unassembled WGS sequence"/>
</dbReference>
<evidence type="ECO:0000259" key="9">
    <source>
        <dbReference type="Pfam" id="PF16656"/>
    </source>
</evidence>
<proteinExistence type="inferred from homology"/>
<gene>
    <name evidence="10" type="ORF">CYY_004135</name>
</gene>
<keyword evidence="3" id="KW-0964">Secreted</keyword>
<keyword evidence="6" id="KW-0378">Hydrolase</keyword>
<dbReference type="GO" id="GO:0003993">
    <property type="term" value="F:acid phosphatase activity"/>
    <property type="evidence" value="ECO:0007669"/>
    <property type="project" value="UniProtKB-EC"/>
</dbReference>
<accession>A0A8J4V5I1</accession>
<reference evidence="10" key="1">
    <citation type="submission" date="2020-01" db="EMBL/GenBank/DDBJ databases">
        <title>Development of genomics and gene disruption for Polysphondylium violaceum indicates a role for the polyketide synthase stlB in stalk morphogenesis.</title>
        <authorList>
            <person name="Narita B."/>
            <person name="Kawabe Y."/>
            <person name="Kin K."/>
            <person name="Saito T."/>
            <person name="Gibbs R."/>
            <person name="Kuspa A."/>
            <person name="Muzny D."/>
            <person name="Queller D."/>
            <person name="Richards S."/>
            <person name="Strassman J."/>
            <person name="Sucgang R."/>
            <person name="Worley K."/>
            <person name="Schaap P."/>
        </authorList>
    </citation>
    <scope>NUCLEOTIDE SEQUENCE</scope>
    <source>
        <strain evidence="10">QSvi11</strain>
    </source>
</reference>
<evidence type="ECO:0000313" key="11">
    <source>
        <dbReference type="Proteomes" id="UP000695562"/>
    </source>
</evidence>
<comment type="subunit">
    <text evidence="2">Homodimer.</text>
</comment>
<keyword evidence="11" id="KW-1185">Reference proteome</keyword>
<feature type="domain" description="Purple acid phosphatase N-terminal" evidence="9">
    <location>
        <begin position="147"/>
        <end position="246"/>
    </location>
</feature>
<dbReference type="Gene3D" id="2.60.40.380">
    <property type="entry name" value="Purple acid phosphatase-like, N-terminal"/>
    <property type="match status" value="1"/>
</dbReference>
<dbReference type="GO" id="GO:0046872">
    <property type="term" value="F:metal ion binding"/>
    <property type="evidence" value="ECO:0007669"/>
    <property type="project" value="InterPro"/>
</dbReference>
<dbReference type="GO" id="GO:0005576">
    <property type="term" value="C:extracellular region"/>
    <property type="evidence" value="ECO:0007669"/>
    <property type="project" value="UniProtKB-SubCell"/>
</dbReference>
<dbReference type="InterPro" id="IPR025733">
    <property type="entry name" value="PAPs_C"/>
</dbReference>
<comment type="caution">
    <text evidence="10">The sequence shown here is derived from an EMBL/GenBank/DDBJ whole genome shotgun (WGS) entry which is preliminary data.</text>
</comment>
<protein>
    <recommendedName>
        <fullName evidence="6">Purple acid phosphatase</fullName>
        <ecNumber evidence="6">3.1.3.2</ecNumber>
    </recommendedName>
</protein>
<feature type="chain" id="PRO_5035340197" description="Purple acid phosphatase" evidence="6">
    <location>
        <begin position="24"/>
        <end position="595"/>
    </location>
</feature>
<evidence type="ECO:0000256" key="1">
    <source>
        <dbReference type="ARBA" id="ARBA00004613"/>
    </source>
</evidence>
<evidence type="ECO:0000256" key="3">
    <source>
        <dbReference type="ARBA" id="ARBA00022525"/>
    </source>
</evidence>
<dbReference type="PROSITE" id="PS51257">
    <property type="entry name" value="PROKAR_LIPOPROTEIN"/>
    <property type="match status" value="1"/>
</dbReference>
<dbReference type="Pfam" id="PF16656">
    <property type="entry name" value="Pur_ac_phosph_N"/>
    <property type="match status" value="1"/>
</dbReference>
<evidence type="ECO:0000256" key="6">
    <source>
        <dbReference type="RuleBase" id="RU361203"/>
    </source>
</evidence>
<dbReference type="PANTHER" id="PTHR45778">
    <property type="entry name" value="PURPLE ACID PHOSPHATASE-RELATED"/>
    <property type="match status" value="1"/>
</dbReference>
<dbReference type="SUPFAM" id="SSF49363">
    <property type="entry name" value="Purple acid phosphatase, N-terminal domain"/>
    <property type="match status" value="1"/>
</dbReference>
<dbReference type="Pfam" id="PF14008">
    <property type="entry name" value="Metallophos_C"/>
    <property type="match status" value="1"/>
</dbReference>
<dbReference type="InterPro" id="IPR015914">
    <property type="entry name" value="PAPs_N"/>
</dbReference>
<evidence type="ECO:0000259" key="8">
    <source>
        <dbReference type="Pfam" id="PF14008"/>
    </source>
</evidence>
<feature type="domain" description="Purple acid phosphatase C-terminal" evidence="8">
    <location>
        <begin position="518"/>
        <end position="588"/>
    </location>
</feature>
<dbReference type="Gene3D" id="3.60.21.10">
    <property type="match status" value="1"/>
</dbReference>
<evidence type="ECO:0000259" key="7">
    <source>
        <dbReference type="Pfam" id="PF00149"/>
    </source>
</evidence>
<dbReference type="InterPro" id="IPR008963">
    <property type="entry name" value="Purple_acid_Pase-like_N"/>
</dbReference>
<dbReference type="CDD" id="cd00839">
    <property type="entry name" value="MPP_PAPs"/>
    <property type="match status" value="1"/>
</dbReference>
<feature type="signal peptide" evidence="6">
    <location>
        <begin position="1"/>
        <end position="23"/>
    </location>
</feature>
<keyword evidence="5" id="KW-0325">Glycoprotein</keyword>
<evidence type="ECO:0000256" key="2">
    <source>
        <dbReference type="ARBA" id="ARBA00011738"/>
    </source>
</evidence>
<dbReference type="InterPro" id="IPR029052">
    <property type="entry name" value="Metallo-depent_PP-like"/>
</dbReference>
<dbReference type="EMBL" id="AJWJ01000141">
    <property type="protein sequence ID" value="KAF2074552.1"/>
    <property type="molecule type" value="Genomic_DNA"/>
</dbReference>
<dbReference type="PANTHER" id="PTHR45778:SF7">
    <property type="entry name" value="PURPLE ACID PHOSPHATASE"/>
    <property type="match status" value="1"/>
</dbReference>
<keyword evidence="4 6" id="KW-0732">Signal</keyword>
<dbReference type="SUPFAM" id="SSF56300">
    <property type="entry name" value="Metallo-dependent phosphatases"/>
    <property type="match status" value="1"/>
</dbReference>
<dbReference type="InterPro" id="IPR041792">
    <property type="entry name" value="MPP_PAP"/>
</dbReference>
<dbReference type="EC" id="3.1.3.2" evidence="6"/>
<dbReference type="OrthoDB" id="45007at2759"/>
<sequence>MIKFTTIILVLSLISCFNNVVRTASPPSMNVSPSVLAKSNDIITINWAGLNATANDLLAIYSPSTASVTHPNGFIALKTYPNWKSGVGQLSVPILNVREDYIFRIWTPASANATGPVLTGIIPNVTLTVAATSSAVTFTNPNAPGKSYISLTNNTSEMRLMYVSGTNSTPTVYYDTQPTNMRYSATGSSITYSITDMCASPANSTNYFRSPGYTHDIVMTNLLPGTTYYYYFGSEVDGYSDVQTFQSVPDYSVSPKEAFVVCFGDLGTNFPFTATVETQYSSTQTVAGILGTVQVPANKSPMLKAAGVQPTLEGETLPPFWITHHVGDISYARGKAFVWDYYLDTMEPITSSVPYMLTIGNHEYDYIGQPFAPSYSNYGSDSGGECGVPFAKRFHMPGDEQSPNRNNWFSYNNGPVHFTVMSAEHDFLPGSEQFEWLVNDLASVDRTDTPWIVFSGHRPMYVSAFPGNELGLTTALLESIEPLFVKYDVNVALWGHVHVYERTCGMFNFTCADSDNDATVHVVIGNAGNSYSVPWNANDLNSQGDGHEEQPDWSIFRGINYGFSRFYANTTNLYFEFVGNHRYQVHDSFWLTSKY</sequence>
<name>A0A8J4V5I1_9MYCE</name>
<comment type="subcellular location">
    <subcellularLocation>
        <location evidence="1">Secreted</location>
    </subcellularLocation>
</comment>
<organism evidence="10 11">
    <name type="scientific">Polysphondylium violaceum</name>
    <dbReference type="NCBI Taxonomy" id="133409"/>
    <lineage>
        <taxon>Eukaryota</taxon>
        <taxon>Amoebozoa</taxon>
        <taxon>Evosea</taxon>
        <taxon>Eumycetozoa</taxon>
        <taxon>Dictyostelia</taxon>
        <taxon>Dictyosteliales</taxon>
        <taxon>Dictyosteliaceae</taxon>
        <taxon>Polysphondylium</taxon>
    </lineage>
</organism>
<dbReference type="Pfam" id="PF00149">
    <property type="entry name" value="Metallophos"/>
    <property type="match status" value="1"/>
</dbReference>
<dbReference type="AlphaFoldDB" id="A0A8J4V5I1"/>
<evidence type="ECO:0000256" key="4">
    <source>
        <dbReference type="ARBA" id="ARBA00022729"/>
    </source>
</evidence>
<feature type="domain" description="Calcineurin-like phosphoesterase" evidence="7">
    <location>
        <begin position="325"/>
        <end position="500"/>
    </location>
</feature>
<comment type="similarity">
    <text evidence="6">Belongs to the metallophosphoesterase superfamily. Purple acid phosphatase family.</text>
</comment>
<comment type="catalytic activity">
    <reaction evidence="6">
        <text>a phosphate monoester + H2O = an alcohol + phosphate</text>
        <dbReference type="Rhea" id="RHEA:15017"/>
        <dbReference type="ChEBI" id="CHEBI:15377"/>
        <dbReference type="ChEBI" id="CHEBI:30879"/>
        <dbReference type="ChEBI" id="CHEBI:43474"/>
        <dbReference type="ChEBI" id="CHEBI:67140"/>
        <dbReference type="EC" id="3.1.3.2"/>
    </reaction>
</comment>
<evidence type="ECO:0000313" key="10">
    <source>
        <dbReference type="EMBL" id="KAF2074552.1"/>
    </source>
</evidence>
<evidence type="ECO:0000256" key="5">
    <source>
        <dbReference type="ARBA" id="ARBA00023180"/>
    </source>
</evidence>
<dbReference type="InterPro" id="IPR004843">
    <property type="entry name" value="Calcineurin-like_PHP"/>
</dbReference>